<dbReference type="AlphaFoldDB" id="A0AAD3CV40"/>
<accession>A0AAD3CV40</accession>
<evidence type="ECO:0000313" key="1">
    <source>
        <dbReference type="EMBL" id="GFH51610.1"/>
    </source>
</evidence>
<name>A0AAD3CV40_9STRA</name>
<keyword evidence="2" id="KW-1185">Reference proteome</keyword>
<reference evidence="1 2" key="1">
    <citation type="journal article" date="2021" name="Sci. Rep.">
        <title>The genome of the diatom Chaetoceros tenuissimus carries an ancient integrated fragment of an extant virus.</title>
        <authorList>
            <person name="Hongo Y."/>
            <person name="Kimura K."/>
            <person name="Takaki Y."/>
            <person name="Yoshida Y."/>
            <person name="Baba S."/>
            <person name="Kobayashi G."/>
            <person name="Nagasaki K."/>
            <person name="Hano T."/>
            <person name="Tomaru Y."/>
        </authorList>
    </citation>
    <scope>NUCLEOTIDE SEQUENCE [LARGE SCALE GENOMIC DNA]</scope>
    <source>
        <strain evidence="1 2">NIES-3715</strain>
    </source>
</reference>
<gene>
    <name evidence="1" type="ORF">CTEN210_08086</name>
</gene>
<organism evidence="1 2">
    <name type="scientific">Chaetoceros tenuissimus</name>
    <dbReference type="NCBI Taxonomy" id="426638"/>
    <lineage>
        <taxon>Eukaryota</taxon>
        <taxon>Sar</taxon>
        <taxon>Stramenopiles</taxon>
        <taxon>Ochrophyta</taxon>
        <taxon>Bacillariophyta</taxon>
        <taxon>Coscinodiscophyceae</taxon>
        <taxon>Chaetocerotophycidae</taxon>
        <taxon>Chaetocerotales</taxon>
        <taxon>Chaetocerotaceae</taxon>
        <taxon>Chaetoceros</taxon>
    </lineage>
</organism>
<sequence length="282" mass="32845">MHQCKRRSIAHGKKIDIFYSAKGQDNRISAKEVFDGYGGFKVLTTPDEIKADLVVQGPVVSSSFHLCGAFLSSVEDRKRFFKKCNAAGCGKRRCRGKYCWTHYPHKKTCQFIDKETNAQCQQIEAYQCKGYCKEHGPERKKKLCKFIDKENDEECTNHPQTGCNRYCWTHYDKQTCKFIDKETNVQCQQIEAYLCKGYCKEHGPERKKKLCKFIDKENDEQCTNHPCSGCNGYCWTHYDKQTCKFIDTETNAQCQQIEAYHCKGYCKEHGPKKNHKRNIVEK</sequence>
<proteinExistence type="predicted"/>
<evidence type="ECO:0000313" key="2">
    <source>
        <dbReference type="Proteomes" id="UP001054902"/>
    </source>
</evidence>
<protein>
    <submittedName>
        <fullName evidence="1">Uncharacterized protein</fullName>
    </submittedName>
</protein>
<comment type="caution">
    <text evidence="1">The sequence shown here is derived from an EMBL/GenBank/DDBJ whole genome shotgun (WGS) entry which is preliminary data.</text>
</comment>
<dbReference type="Proteomes" id="UP001054902">
    <property type="component" value="Unassembled WGS sequence"/>
</dbReference>
<dbReference type="EMBL" id="BLLK01000045">
    <property type="protein sequence ID" value="GFH51610.1"/>
    <property type="molecule type" value="Genomic_DNA"/>
</dbReference>